<dbReference type="Pfam" id="PF00583">
    <property type="entry name" value="Acetyltransf_1"/>
    <property type="match status" value="1"/>
</dbReference>
<proteinExistence type="predicted"/>
<gene>
    <name evidence="3" type="ORF">CNE99_10890</name>
</gene>
<dbReference type="Proteomes" id="UP000219327">
    <property type="component" value="Unassembled WGS sequence"/>
</dbReference>
<dbReference type="InterPro" id="IPR016181">
    <property type="entry name" value="Acyl_CoA_acyltransferase"/>
</dbReference>
<dbReference type="EMBL" id="NTKD01000086">
    <property type="protein sequence ID" value="PDH35658.1"/>
    <property type="molecule type" value="Genomic_DNA"/>
</dbReference>
<dbReference type="GO" id="GO:0008080">
    <property type="term" value="F:N-acetyltransferase activity"/>
    <property type="evidence" value="ECO:0007669"/>
    <property type="project" value="InterPro"/>
</dbReference>
<dbReference type="InterPro" id="IPR050769">
    <property type="entry name" value="NAT_camello-type"/>
</dbReference>
<dbReference type="AlphaFoldDB" id="A0A2A5WHA3"/>
<reference evidence="3 4" key="1">
    <citation type="submission" date="2017-08" db="EMBL/GenBank/DDBJ databases">
        <title>Fine stratification of microbial communities through a metagenomic profile of the photic zone.</title>
        <authorList>
            <person name="Haro-Moreno J.M."/>
            <person name="Lopez-Perez M."/>
            <person name="De La Torre J."/>
            <person name="Picazo A."/>
            <person name="Camacho A."/>
            <person name="Rodriguez-Valera F."/>
        </authorList>
    </citation>
    <scope>NUCLEOTIDE SEQUENCE [LARGE SCALE GENOMIC DNA]</scope>
    <source>
        <strain evidence="3">MED-G24</strain>
    </source>
</reference>
<feature type="domain" description="N-acetyltransferase" evidence="2">
    <location>
        <begin position="16"/>
        <end position="157"/>
    </location>
</feature>
<dbReference type="PROSITE" id="PS51186">
    <property type="entry name" value="GNAT"/>
    <property type="match status" value="1"/>
</dbReference>
<dbReference type="SUPFAM" id="SSF55729">
    <property type="entry name" value="Acyl-CoA N-acyltransferases (Nat)"/>
    <property type="match status" value="1"/>
</dbReference>
<evidence type="ECO:0000313" key="3">
    <source>
        <dbReference type="EMBL" id="PDH35658.1"/>
    </source>
</evidence>
<sequence>MKNDLKVITYLPKYADAFGVLNEQWINEYFRMEYADRRALEDPENYILANGGEIVFVAESSTDVVLGTCAVVHHSKQVCELAKMAVSPEARGRGIGEIVGSAAIDIARKAGYGEMYLETNDVLKPALRLYHKLGFEQRPFPFDSDYQRANVYMVLDL</sequence>
<dbReference type="PANTHER" id="PTHR13947">
    <property type="entry name" value="GNAT FAMILY N-ACETYLTRANSFERASE"/>
    <property type="match status" value="1"/>
</dbReference>
<protein>
    <submittedName>
        <fullName evidence="3">MarR family transcriptional regulator</fullName>
    </submittedName>
</protein>
<dbReference type="Gene3D" id="3.40.630.30">
    <property type="match status" value="1"/>
</dbReference>
<dbReference type="CDD" id="cd04301">
    <property type="entry name" value="NAT_SF"/>
    <property type="match status" value="1"/>
</dbReference>
<accession>A0A2A5WHA3</accession>
<keyword evidence="1" id="KW-0808">Transferase</keyword>
<evidence type="ECO:0000256" key="1">
    <source>
        <dbReference type="ARBA" id="ARBA00022679"/>
    </source>
</evidence>
<evidence type="ECO:0000259" key="2">
    <source>
        <dbReference type="PROSITE" id="PS51186"/>
    </source>
</evidence>
<dbReference type="PANTHER" id="PTHR13947:SF37">
    <property type="entry name" value="LD18367P"/>
    <property type="match status" value="1"/>
</dbReference>
<name>A0A2A5WHA3_9GAMM</name>
<comment type="caution">
    <text evidence="3">The sequence shown here is derived from an EMBL/GenBank/DDBJ whole genome shotgun (WGS) entry which is preliminary data.</text>
</comment>
<organism evidence="3 4">
    <name type="scientific">OM182 bacterium MED-G24</name>
    <dbReference type="NCBI Taxonomy" id="1986255"/>
    <lineage>
        <taxon>Bacteria</taxon>
        <taxon>Pseudomonadati</taxon>
        <taxon>Pseudomonadota</taxon>
        <taxon>Gammaproteobacteria</taxon>
        <taxon>OMG group</taxon>
        <taxon>OM182 clade</taxon>
    </lineage>
</organism>
<dbReference type="InterPro" id="IPR000182">
    <property type="entry name" value="GNAT_dom"/>
</dbReference>
<evidence type="ECO:0000313" key="4">
    <source>
        <dbReference type="Proteomes" id="UP000219327"/>
    </source>
</evidence>